<gene>
    <name evidence="4" type="ORF">FDP25_09070</name>
</gene>
<organism evidence="4 5">
    <name type="scientific">Roseovarius bejariae</name>
    <dbReference type="NCBI Taxonomy" id="2576383"/>
    <lineage>
        <taxon>Bacteria</taxon>
        <taxon>Pseudomonadati</taxon>
        <taxon>Pseudomonadota</taxon>
        <taxon>Alphaproteobacteria</taxon>
        <taxon>Rhodobacterales</taxon>
        <taxon>Roseobacteraceae</taxon>
        <taxon>Roseovarius</taxon>
    </lineage>
</organism>
<dbReference type="InterPro" id="IPR000836">
    <property type="entry name" value="PRTase_dom"/>
</dbReference>
<reference evidence="4 5" key="1">
    <citation type="submission" date="2019-05" db="EMBL/GenBank/DDBJ databases">
        <title>Roseovarius bejariae sp. nov., a moderately halophylic bacterium isolated from a saline soil in Rambla Salada (Murcia).</title>
        <authorList>
            <person name="Castro D.J."/>
            <person name="Gomez-Altuve A."/>
            <person name="Reina J.C."/>
            <person name="Rodriguez M."/>
            <person name="Sampedro I."/>
            <person name="Llamas I."/>
            <person name="Martinez-Checa F."/>
        </authorList>
    </citation>
    <scope>NUCLEOTIDE SEQUENCE [LARGE SCALE GENOMIC DNA]</scope>
    <source>
        <strain evidence="4 5">A21</strain>
    </source>
</reference>
<accession>A0A844CU70</accession>
<evidence type="ECO:0000259" key="2">
    <source>
        <dbReference type="Pfam" id="PF00156"/>
    </source>
</evidence>
<dbReference type="SUPFAM" id="SSF53271">
    <property type="entry name" value="PRTase-like"/>
    <property type="match status" value="1"/>
</dbReference>
<feature type="domain" description="Double zinc ribbon" evidence="3">
    <location>
        <begin position="17"/>
        <end position="77"/>
    </location>
</feature>
<name>A0A844CU70_9RHOB</name>
<dbReference type="AlphaFoldDB" id="A0A844CU70"/>
<dbReference type="PANTHER" id="PTHR47505:SF1">
    <property type="entry name" value="DNA UTILIZATION PROTEIN YHGH"/>
    <property type="match status" value="1"/>
</dbReference>
<dbReference type="InterPro" id="IPR051910">
    <property type="entry name" value="ComF/GntX_DNA_util-trans"/>
</dbReference>
<evidence type="ECO:0000313" key="4">
    <source>
        <dbReference type="EMBL" id="MRU15579.1"/>
    </source>
</evidence>
<proteinExistence type="inferred from homology"/>
<evidence type="ECO:0000259" key="3">
    <source>
        <dbReference type="Pfam" id="PF18912"/>
    </source>
</evidence>
<keyword evidence="5" id="KW-1185">Reference proteome</keyword>
<dbReference type="InterPro" id="IPR044005">
    <property type="entry name" value="DZR_2"/>
</dbReference>
<dbReference type="Pfam" id="PF18912">
    <property type="entry name" value="DZR_2"/>
    <property type="match status" value="1"/>
</dbReference>
<sequence length="251" mass="27419">MIHARDNRVSTRAFQTALHLVYPPRCTLCGDQVDSDFGLCGPCWRETPFISGLCCDACGVPLPGEDHGEAEFCDDCLTLARPWAQGRAALLYKDHGRKLVLSLKHGDRHDIARPAALWMARAAAPLIDRRMVVAPVPLHWTRMVKRRFNQAALLAEAVAHDLGLDYCPDLLIRSRRTQSLEGLGFEARHATVGQAITPHPRRRHKMAARKVLIVDDVMTSGATLSAATQACFSGGAAGVNVLTLARVAKDA</sequence>
<dbReference type="EMBL" id="SZWE01000001">
    <property type="protein sequence ID" value="MRU15579.1"/>
    <property type="molecule type" value="Genomic_DNA"/>
</dbReference>
<comment type="similarity">
    <text evidence="1">Belongs to the ComF/GntX family.</text>
</comment>
<dbReference type="RefSeq" id="WP_154150986.1">
    <property type="nucleotide sequence ID" value="NZ_SZWE01000001.1"/>
</dbReference>
<dbReference type="PANTHER" id="PTHR47505">
    <property type="entry name" value="DNA UTILIZATION PROTEIN YHGH"/>
    <property type="match status" value="1"/>
</dbReference>
<evidence type="ECO:0000313" key="5">
    <source>
        <dbReference type="Proteomes" id="UP000564704"/>
    </source>
</evidence>
<evidence type="ECO:0000256" key="1">
    <source>
        <dbReference type="ARBA" id="ARBA00008007"/>
    </source>
</evidence>
<comment type="caution">
    <text evidence="4">The sequence shown here is derived from an EMBL/GenBank/DDBJ whole genome shotgun (WGS) entry which is preliminary data.</text>
</comment>
<dbReference type="Pfam" id="PF00156">
    <property type="entry name" value="Pribosyltran"/>
    <property type="match status" value="1"/>
</dbReference>
<dbReference type="Gene3D" id="3.40.50.2020">
    <property type="match status" value="1"/>
</dbReference>
<protein>
    <submittedName>
        <fullName evidence="4">ComF family protein</fullName>
    </submittedName>
</protein>
<dbReference type="CDD" id="cd06223">
    <property type="entry name" value="PRTases_typeI"/>
    <property type="match status" value="1"/>
</dbReference>
<dbReference type="InterPro" id="IPR029057">
    <property type="entry name" value="PRTase-like"/>
</dbReference>
<dbReference type="Proteomes" id="UP000564704">
    <property type="component" value="Unassembled WGS sequence"/>
</dbReference>
<feature type="domain" description="Phosphoribosyltransferase" evidence="2">
    <location>
        <begin position="153"/>
        <end position="246"/>
    </location>
</feature>
<dbReference type="OrthoDB" id="9779910at2"/>